<organism evidence="1 2">
    <name type="scientific">Streptacidiphilus alkalitolerans</name>
    <dbReference type="NCBI Taxonomy" id="3342712"/>
    <lineage>
        <taxon>Bacteria</taxon>
        <taxon>Bacillati</taxon>
        <taxon>Actinomycetota</taxon>
        <taxon>Actinomycetes</taxon>
        <taxon>Kitasatosporales</taxon>
        <taxon>Streptomycetaceae</taxon>
        <taxon>Streptacidiphilus</taxon>
    </lineage>
</organism>
<accession>A0ABV6V9R7</accession>
<evidence type="ECO:0000313" key="1">
    <source>
        <dbReference type="EMBL" id="MFC1410391.1"/>
    </source>
</evidence>
<sequence length="232" mass="24138">MIDTEQETPTLEVEPVAQRVLAMPTLRPYLPGRATGRMLAAGSRVMWCIGWRWLTGSGWRTGLHQAGGVGLGVYVAAYLDLHVTPFLAPAAVALWVGGAIYYAPAARVAGPAAGAEPLPEEPEGEPFTVEEVAALVRQIAAEHGWLGVHLDDLLTALPGVSRTDLLDVLAEGGIPVAEQLKIRLPGGRSRNRRGVRLSALPPGLGEAPAAAPSGGPQSAPLPPLSTPPTAPS</sequence>
<gene>
    <name evidence="1" type="ORF">ACEZDG_14065</name>
</gene>
<reference evidence="1 2" key="1">
    <citation type="submission" date="2024-09" db="EMBL/GenBank/DDBJ databases">
        <authorList>
            <person name="Lee S.D."/>
        </authorList>
    </citation>
    <scope>NUCLEOTIDE SEQUENCE [LARGE SCALE GENOMIC DNA]</scope>
    <source>
        <strain evidence="1 2">N1-1</strain>
    </source>
</reference>
<dbReference type="Proteomes" id="UP001592582">
    <property type="component" value="Unassembled WGS sequence"/>
</dbReference>
<keyword evidence="2" id="KW-1185">Reference proteome</keyword>
<dbReference type="EMBL" id="JBHEZX010000005">
    <property type="protein sequence ID" value="MFC1410391.1"/>
    <property type="molecule type" value="Genomic_DNA"/>
</dbReference>
<protein>
    <submittedName>
        <fullName evidence="1">Uncharacterized protein</fullName>
    </submittedName>
</protein>
<name>A0ABV6V9R7_9ACTN</name>
<comment type="caution">
    <text evidence="1">The sequence shown here is derived from an EMBL/GenBank/DDBJ whole genome shotgun (WGS) entry which is preliminary data.</text>
</comment>
<evidence type="ECO:0000313" key="2">
    <source>
        <dbReference type="Proteomes" id="UP001592582"/>
    </source>
</evidence>
<proteinExistence type="predicted"/>